<dbReference type="PROSITE" id="PS00211">
    <property type="entry name" value="ABC_TRANSPORTER_1"/>
    <property type="match status" value="2"/>
</dbReference>
<dbReference type="RefSeq" id="WP_146366489.1">
    <property type="nucleotide sequence ID" value="NZ_CP042264.1"/>
</dbReference>
<dbReference type="InterPro" id="IPR050107">
    <property type="entry name" value="ABC_carbohydrate_import_ATPase"/>
</dbReference>
<keyword evidence="2 4" id="KW-0067">ATP-binding</keyword>
<keyword evidence="1" id="KW-0547">Nucleotide-binding</keyword>
<feature type="domain" description="ABC transporter" evidence="3">
    <location>
        <begin position="254"/>
        <end position="501"/>
    </location>
</feature>
<dbReference type="GO" id="GO:0016887">
    <property type="term" value="F:ATP hydrolysis activity"/>
    <property type="evidence" value="ECO:0007669"/>
    <property type="project" value="InterPro"/>
</dbReference>
<dbReference type="SMART" id="SM00382">
    <property type="entry name" value="AAA"/>
    <property type="match status" value="1"/>
</dbReference>
<name>A0A5B8IZU3_9RHOB</name>
<keyword evidence="4" id="KW-0614">Plasmid</keyword>
<evidence type="ECO:0000259" key="3">
    <source>
        <dbReference type="PROSITE" id="PS50893"/>
    </source>
</evidence>
<dbReference type="OrthoDB" id="9805029at2"/>
<dbReference type="Gene3D" id="3.40.50.300">
    <property type="entry name" value="P-loop containing nucleotide triphosphate hydrolases"/>
    <property type="match status" value="2"/>
</dbReference>
<proteinExistence type="predicted"/>
<dbReference type="KEGG" id="lit:FPZ52_15275"/>
<gene>
    <name evidence="4" type="ORF">FPZ52_15275</name>
</gene>
<dbReference type="PANTHER" id="PTHR43790">
    <property type="entry name" value="CARBOHYDRATE TRANSPORT ATP-BINDING PROTEIN MG119-RELATED"/>
    <property type="match status" value="1"/>
</dbReference>
<dbReference type="EMBL" id="CP042264">
    <property type="protein sequence ID" value="QDY71073.1"/>
    <property type="molecule type" value="Genomic_DNA"/>
</dbReference>
<dbReference type="AlphaFoldDB" id="A0A5B8IZU3"/>
<dbReference type="InterPro" id="IPR003439">
    <property type="entry name" value="ABC_transporter-like_ATP-bd"/>
</dbReference>
<dbReference type="InterPro" id="IPR003593">
    <property type="entry name" value="AAA+_ATPase"/>
</dbReference>
<keyword evidence="5" id="KW-1185">Reference proteome</keyword>
<dbReference type="CDD" id="cd03215">
    <property type="entry name" value="ABC_Carb_Monos_II"/>
    <property type="match status" value="1"/>
</dbReference>
<feature type="domain" description="ABC transporter" evidence="3">
    <location>
        <begin position="7"/>
        <end position="236"/>
    </location>
</feature>
<dbReference type="CDD" id="cd03216">
    <property type="entry name" value="ABC_Carb_Monos_I"/>
    <property type="match status" value="1"/>
</dbReference>
<reference evidence="4 5" key="1">
    <citation type="submission" date="2019-07" db="EMBL/GenBank/DDBJ databases">
        <title>Litoreibacter alkalisoli sp. nov., isolated from saline-alkaline soil.</title>
        <authorList>
            <person name="Wang S."/>
            <person name="Xu L."/>
            <person name="Xing Y.-T."/>
            <person name="Sun J.-Q."/>
        </authorList>
    </citation>
    <scope>NUCLEOTIDE SEQUENCE [LARGE SCALE GENOMIC DNA]</scope>
    <source>
        <strain evidence="4 5">LN3S51</strain>
        <plasmid evidence="4 5">unnamed3</plasmid>
    </source>
</reference>
<organism evidence="4 5">
    <name type="scientific">Qingshengfaniella alkalisoli</name>
    <dbReference type="NCBI Taxonomy" id="2599296"/>
    <lineage>
        <taxon>Bacteria</taxon>
        <taxon>Pseudomonadati</taxon>
        <taxon>Pseudomonadota</taxon>
        <taxon>Alphaproteobacteria</taxon>
        <taxon>Rhodobacterales</taxon>
        <taxon>Paracoccaceae</taxon>
        <taxon>Qingshengfaniella</taxon>
    </lineage>
</organism>
<geneLocation type="plasmid" evidence="4 5">
    <name>unnamed3</name>
</geneLocation>
<dbReference type="PROSITE" id="PS50893">
    <property type="entry name" value="ABC_TRANSPORTER_2"/>
    <property type="match status" value="2"/>
</dbReference>
<sequence length="502" mass="54365">MVNVPLLSLKAITKRYPGLTANDAIDLDVRSGEIHAVLGENGAGKSTLMKIIYGVEQADGGDIFWQGDHVPVHNPSRARALGIGMVFQHFSLFETLSVVENISMTVPGKKADLAAKVRELGITYNLTVDPHAAVHTLSVGERQRVEIIRCLMQDLRLLILDEPTSVLPPQHVEVLFDALRKLRDSGVAILYISHKLEEIRTLCDTATILQAGRVSGTVVPREKTARDLAQLMIGRSIPAIEARPHAPDTGGPLLGLNKVYVPSDDPFGISLKDVSLSVKGGEIVGIAGISGNGQKELSRVISGEFLCTELSPAAIMMMGKPVADLDAAARRRLGFAFVPEERLGRGAVPEMSLASNTILTASEHGLVRRGFVDRPAVTDFAMRCIRDFDVRCNGPETRAGALSGGNLQKFIVGRELHLKPKLLFVAQPTWGVDIGAATEIRRKLLALRDDGVAILIISEEMDELFEVTDRLHVIHGGALSRSLRTSEVTANDIGRYMIGAEE</sequence>
<dbReference type="Proteomes" id="UP000318483">
    <property type="component" value="Plasmid unnamed3"/>
</dbReference>
<evidence type="ECO:0000313" key="5">
    <source>
        <dbReference type="Proteomes" id="UP000318483"/>
    </source>
</evidence>
<dbReference type="SUPFAM" id="SSF52540">
    <property type="entry name" value="P-loop containing nucleoside triphosphate hydrolases"/>
    <property type="match status" value="2"/>
</dbReference>
<evidence type="ECO:0000313" key="4">
    <source>
        <dbReference type="EMBL" id="QDY71073.1"/>
    </source>
</evidence>
<dbReference type="InterPro" id="IPR017871">
    <property type="entry name" value="ABC_transporter-like_CS"/>
</dbReference>
<dbReference type="PANTHER" id="PTHR43790:SF4">
    <property type="entry name" value="GUANOSINE IMPORT ATP-BINDING PROTEIN NUPO"/>
    <property type="match status" value="1"/>
</dbReference>
<dbReference type="Pfam" id="PF00005">
    <property type="entry name" value="ABC_tran"/>
    <property type="match status" value="2"/>
</dbReference>
<dbReference type="GO" id="GO:0005524">
    <property type="term" value="F:ATP binding"/>
    <property type="evidence" value="ECO:0007669"/>
    <property type="project" value="UniProtKB-KW"/>
</dbReference>
<evidence type="ECO:0000256" key="1">
    <source>
        <dbReference type="ARBA" id="ARBA00022741"/>
    </source>
</evidence>
<evidence type="ECO:0000256" key="2">
    <source>
        <dbReference type="ARBA" id="ARBA00022840"/>
    </source>
</evidence>
<accession>A0A5B8IZU3</accession>
<protein>
    <submittedName>
        <fullName evidence="4">ABC transporter ATP-binding protein</fullName>
    </submittedName>
</protein>
<dbReference type="InterPro" id="IPR027417">
    <property type="entry name" value="P-loop_NTPase"/>
</dbReference>